<comment type="caution">
    <text evidence="1">The sequence shown here is derived from an EMBL/GenBank/DDBJ whole genome shotgun (WGS) entry which is preliminary data.</text>
</comment>
<sequence length="685" mass="76305">MIIKVHQALHGYSDGHRQLACSARLSPQDAKLVLVMSDVSGSGVASEGSSYLTGYPLSEGGMYALARTWSAPEMPRPGCVWTHTLFIDFPDLAAIGAPSRLSKLFARPNSPSWSTYSMPETLDTLDSVEPEPRMSTLEEVWLAAVLAGLYESSNSRVIAKRDPGVPVDALTLRIWDQQWPRLRRSFRFCTFTTKDRSTPGASFDLQVLPGANMSTRARLPNTREVSPMLFECLPDWLMTLMDDARQPNHDGLRDTLKRLGADILGGREAMPTFCTFHRLTSGPASPNQLDDAIEMVNELGPLSTSDVARALLADHVLSNVENADAMAVDFLWDQWHYLEPSRLQQRLPQVAAPLWRASKQRLLAALCNPAEDAAGSAAQVLRAIPTEELLADWPDHDVPLAELLRVRPDLVEVPAFWTKVDIRSPHDFYGLPMTDTAAIALLRGMKQEPGMRAAVQVLRRAHVLKLIQSLSGSNDSDESKLRWVGYCVDDASAVAEFLSQVHAPSPALLLAIANAMSPDSVPNQFGDDPWYIALLKLRKVNGTLPNRLAAYAFARALGRSSRSVGELLQMTFEQLHVAVSNSALADGDWQLIEPRLHWVPEGNRWNRAGRLRTAVARAYLDRHLWPRGFAWMASDNDVFVALMEEMVDRLGGKRYLKTVEESLENEADASWRGRRELIHWYLNHQ</sequence>
<dbReference type="Pfam" id="PF20012">
    <property type="entry name" value="GAP1-N1"/>
    <property type="match status" value="1"/>
</dbReference>
<protein>
    <submittedName>
        <fullName evidence="1">Uncharacterized protein</fullName>
    </submittedName>
</protein>
<dbReference type="Proteomes" id="UP001238603">
    <property type="component" value="Unassembled WGS sequence"/>
</dbReference>
<dbReference type="EMBL" id="JASVDS010000008">
    <property type="protein sequence ID" value="MDL5034327.1"/>
    <property type="molecule type" value="Genomic_DNA"/>
</dbReference>
<organism evidence="1 2">
    <name type="scientific">Roseateles subflavus</name>
    <dbReference type="NCBI Taxonomy" id="3053353"/>
    <lineage>
        <taxon>Bacteria</taxon>
        <taxon>Pseudomonadati</taxon>
        <taxon>Pseudomonadota</taxon>
        <taxon>Betaproteobacteria</taxon>
        <taxon>Burkholderiales</taxon>
        <taxon>Sphaerotilaceae</taxon>
        <taxon>Roseateles</taxon>
    </lineage>
</organism>
<proteinExistence type="predicted"/>
<reference evidence="1 2" key="1">
    <citation type="submission" date="2023-06" db="EMBL/GenBank/DDBJ databases">
        <title>Pelomonas sp. APW6 16S ribosomal RNA gene genome sequencing and assembly.</title>
        <authorList>
            <person name="Woo H."/>
        </authorList>
    </citation>
    <scope>NUCLEOTIDE SEQUENCE [LARGE SCALE GENOMIC DNA]</scope>
    <source>
        <strain evidence="1 2">APW6</strain>
    </source>
</reference>
<accession>A0ABT7LN76</accession>
<gene>
    <name evidence="1" type="ORF">QRD43_20665</name>
</gene>
<name>A0ABT7LN76_9BURK</name>
<evidence type="ECO:0000313" key="1">
    <source>
        <dbReference type="EMBL" id="MDL5034327.1"/>
    </source>
</evidence>
<evidence type="ECO:0000313" key="2">
    <source>
        <dbReference type="Proteomes" id="UP001238603"/>
    </source>
</evidence>
<dbReference type="RefSeq" id="WP_285984403.1">
    <property type="nucleotide sequence ID" value="NZ_JASVDS010000008.1"/>
</dbReference>
<keyword evidence="2" id="KW-1185">Reference proteome</keyword>